<feature type="binding site" evidence="13">
    <location>
        <position position="504"/>
    </location>
    <ligand>
        <name>substrate</name>
    </ligand>
</feature>
<evidence type="ECO:0000256" key="4">
    <source>
        <dbReference type="ARBA" id="ARBA00022552"/>
    </source>
</evidence>
<evidence type="ECO:0000256" key="5">
    <source>
        <dbReference type="ARBA" id="ARBA00022676"/>
    </source>
</evidence>
<name>A0A4U0XY36_9PEZI</name>
<dbReference type="FunFam" id="3.30.1370.10:FF:000011">
    <property type="entry name" value="KRR1 small subunit processome component"/>
    <property type="match status" value="1"/>
</dbReference>
<feature type="binding site" evidence="13">
    <location>
        <position position="656"/>
    </location>
    <ligand>
        <name>Zn(2+)</name>
        <dbReference type="ChEBI" id="CHEBI:29105"/>
    </ligand>
</feature>
<dbReference type="GO" id="GO:0005829">
    <property type="term" value="C:cytosol"/>
    <property type="evidence" value="ECO:0007669"/>
    <property type="project" value="TreeGrafter"/>
</dbReference>
<feature type="domain" description="K Homology" evidence="15">
    <location>
        <begin position="123"/>
        <end position="191"/>
    </location>
</feature>
<keyword evidence="10" id="KW-0694">RNA-binding</keyword>
<dbReference type="Proteomes" id="UP000309340">
    <property type="component" value="Unassembled WGS sequence"/>
</dbReference>
<sequence length="715" mass="80698">MPSTYKKDKPWDTDDIDKWKEDTFTPDQNLGGTFSEESSFATLFPKYRELYLKQSWPMITRTLEKHGVACTLDLVEGSMTVKTTRKTYDPAAILNARDLIKLLARSVPAPQAVKIMEDGVACDVIKIRGLVRNKDRFVKRRQRILGPNGSTLKALELLTQTYILVQGNTVSVMGAYKPLKEVRRVVEDCMANIHPIYHIKELMIKRELAKDPALKDENWDRFLPHFKKRNLSKRRKPFVVNEKKAVGKNYTPFPPPQERSKVDLQIESGEYFLSKAAKERGVRERREEKMKDKMEERKRKREEAFEAPREEGEGIKKKKKKRKTEDGEGEGKKRRKDVQADELPMFMPVATQASLKGLTPKQLEETSCRLCLNNTYHLGLKPGQKTLDAIGGAHRLQSWPHNILTDSGGFQMVSLLELAQVTEEGVRFLSPHDGTPMLLTPEHSISLQNSIGSDIIMQLDDVIATTSPAHDRIKEAMYRSVRWLDRCIAAHRKPESQNLFCIIQGGLDLDLRRECCKEMVARDTPGIAIGGLSGGEAKAEYCKVIDICTNLLPTHKPRYVMGVGYPADILVSIALGADMFDCVWPTRTARFGNAVTNSGTLNLKSAAYAYDFGPVDEDCRCTCCRPPSEGGLGITRAYIHHTSAKETVGAHLLSIHNVHYLLDLVRRAREAITQQRYPAFVRAYFALVYGGETEKFPRWAVDALMGVGVDLSTDD</sequence>
<dbReference type="InterPro" id="IPR048549">
    <property type="entry name" value="KRR1-like_KH2_euk"/>
</dbReference>
<evidence type="ECO:0000256" key="1">
    <source>
        <dbReference type="ARBA" id="ARBA00004604"/>
    </source>
</evidence>
<feature type="region of interest" description="Disordered" evidence="14">
    <location>
        <begin position="278"/>
        <end position="340"/>
    </location>
</feature>
<dbReference type="InterPro" id="IPR004803">
    <property type="entry name" value="TGT"/>
</dbReference>
<evidence type="ECO:0000313" key="17">
    <source>
        <dbReference type="Proteomes" id="UP000309340"/>
    </source>
</evidence>
<dbReference type="CDD" id="cd22393">
    <property type="entry name" value="KH-I_KRR1_rpt1"/>
    <property type="match status" value="1"/>
</dbReference>
<keyword evidence="9 13" id="KW-0862">Zinc</keyword>
<comment type="similarity">
    <text evidence="13">Belongs to the queuine tRNA-ribosyltransferase family.</text>
</comment>
<dbReference type="InterPro" id="IPR041174">
    <property type="entry name" value="KRR1-like_KH1"/>
</dbReference>
<evidence type="ECO:0000256" key="6">
    <source>
        <dbReference type="ARBA" id="ARBA00022679"/>
    </source>
</evidence>
<proteinExistence type="inferred from homology"/>
<evidence type="ECO:0000256" key="8">
    <source>
        <dbReference type="ARBA" id="ARBA00022723"/>
    </source>
</evidence>
<evidence type="ECO:0000313" key="16">
    <source>
        <dbReference type="EMBL" id="TKA82922.1"/>
    </source>
</evidence>
<feature type="active site" description="Proton acceptor" evidence="13">
    <location>
        <position position="406"/>
    </location>
</feature>
<dbReference type="GO" id="GO:0006364">
    <property type="term" value="P:rRNA processing"/>
    <property type="evidence" value="ECO:0007669"/>
    <property type="project" value="UniProtKB-KW"/>
</dbReference>
<evidence type="ECO:0000256" key="11">
    <source>
        <dbReference type="ARBA" id="ARBA00023242"/>
    </source>
</evidence>
<dbReference type="InterPro" id="IPR002616">
    <property type="entry name" value="tRNA_ribo_trans-like"/>
</dbReference>
<evidence type="ECO:0000256" key="12">
    <source>
        <dbReference type="ARBA" id="ARBA00023274"/>
    </source>
</evidence>
<protein>
    <recommendedName>
        <fullName evidence="13">Queuine tRNA-ribosyltransferase catalytic subunit 1</fullName>
        <ecNumber evidence="13">2.4.2.64</ecNumber>
    </recommendedName>
    <alternativeName>
        <fullName evidence="13">Guanine insertion enzyme</fullName>
    </alternativeName>
    <alternativeName>
        <fullName evidence="13">tRNA-guanine transglycosylase</fullName>
    </alternativeName>
</protein>
<keyword evidence="3" id="KW-0690">Ribosome biogenesis</keyword>
<dbReference type="Pfam" id="PF21800">
    <property type="entry name" value="KH_KRR1_2nd"/>
    <property type="match status" value="1"/>
</dbReference>
<keyword evidence="17" id="KW-1185">Reference proteome</keyword>
<dbReference type="GO" id="GO:1990904">
    <property type="term" value="C:ribonucleoprotein complex"/>
    <property type="evidence" value="ECO:0007669"/>
    <property type="project" value="UniProtKB-KW"/>
</dbReference>
<dbReference type="InterPro" id="IPR004087">
    <property type="entry name" value="KH_dom"/>
</dbReference>
<dbReference type="HAMAP" id="MF_00168">
    <property type="entry name" value="Q_tRNA_Tgt"/>
    <property type="match status" value="1"/>
</dbReference>
<keyword evidence="4" id="KW-0698">rRNA processing</keyword>
<reference evidence="16 17" key="1">
    <citation type="submission" date="2017-03" db="EMBL/GenBank/DDBJ databases">
        <title>Genomes of endolithic fungi from Antarctica.</title>
        <authorList>
            <person name="Coleine C."/>
            <person name="Masonjones S."/>
            <person name="Stajich J.E."/>
        </authorList>
    </citation>
    <scope>NUCLEOTIDE SEQUENCE [LARGE SCALE GENOMIC DNA]</scope>
    <source>
        <strain evidence="16 17">CCFEE 5184</strain>
    </source>
</reference>
<dbReference type="SUPFAM" id="SSF51713">
    <property type="entry name" value="tRNA-guanine transglycosylase"/>
    <property type="match status" value="1"/>
</dbReference>
<dbReference type="AlphaFoldDB" id="A0A4U0XY36"/>
<dbReference type="EC" id="2.4.2.64" evidence="13"/>
<keyword evidence="6 13" id="KW-0808">Transferase</keyword>
<keyword evidence="7 13" id="KW-0819">tRNA processing</keyword>
<feature type="binding site" evidence="13">
    <location>
        <position position="531"/>
    </location>
    <ligand>
        <name>substrate</name>
    </ligand>
</feature>
<feature type="compositionally biased region" description="Basic and acidic residues" evidence="14">
    <location>
        <begin position="278"/>
        <end position="315"/>
    </location>
</feature>
<keyword evidence="11" id="KW-0539">Nucleus</keyword>
<dbReference type="Gene3D" id="3.20.20.105">
    <property type="entry name" value="Queuine tRNA-ribosyltransferase-like"/>
    <property type="match status" value="1"/>
</dbReference>
<comment type="subunit">
    <text evidence="13">Heterodimer of a catalytic subunit and an accessory subunit.</text>
</comment>
<comment type="catalytic activity">
    <reaction evidence="13">
        <text>guanosine(34) in tRNA + queuine = queuosine(34) in tRNA + guanine</text>
        <dbReference type="Rhea" id="RHEA:16633"/>
        <dbReference type="Rhea" id="RHEA-COMP:10341"/>
        <dbReference type="Rhea" id="RHEA-COMP:18571"/>
        <dbReference type="ChEBI" id="CHEBI:16235"/>
        <dbReference type="ChEBI" id="CHEBI:17433"/>
        <dbReference type="ChEBI" id="CHEBI:74269"/>
        <dbReference type="ChEBI" id="CHEBI:194431"/>
        <dbReference type="EC" id="2.4.2.64"/>
    </reaction>
</comment>
<dbReference type="Pfam" id="PF01702">
    <property type="entry name" value="TGT"/>
    <property type="match status" value="1"/>
</dbReference>
<dbReference type="PANTHER" id="PTHR43530">
    <property type="entry name" value="QUEUINE TRNA-RIBOSYLTRANSFERASE CATALYTIC SUBUNIT 1"/>
    <property type="match status" value="1"/>
</dbReference>
<comment type="function">
    <text evidence="13">Catalytic subunit of the queuine tRNA-ribosyltransferase (TGT) that catalyzes the base-exchange of a guanine (G) residue with queuine (Q) at position 34 (anticodon wobble position) in tRNAs with GU(N) anticodons (tRNA-Asp, -Asn, -His and -Tyr), resulting in the hypermodified nucleoside queuosine (7-(((4,5-cis-dihydroxy-2-cyclopenten-1-yl)amino)methyl)-7-deazaguanosine). Catalysis occurs through a double-displacement mechanism. The nucleophile active site attacks the C1' of nucleotide 34 to detach the guanine base from the RNA, forming a covalent enzyme-RNA intermediate. The proton acceptor active site deprotonates the incoming queuine, allowing a nucleophilic attack on the C1' of the ribose to form the product.</text>
</comment>
<feature type="region of interest" description="RNA binding" evidence="13">
    <location>
        <begin position="562"/>
        <end position="568"/>
    </location>
</feature>
<feature type="region of interest" description="RNA binding; important for wobble base 34 recognition" evidence="13">
    <location>
        <begin position="586"/>
        <end position="590"/>
    </location>
</feature>
<dbReference type="GO" id="GO:0003723">
    <property type="term" value="F:RNA binding"/>
    <property type="evidence" value="ECO:0007669"/>
    <property type="project" value="UniProtKB-KW"/>
</dbReference>
<dbReference type="CDD" id="cd22394">
    <property type="entry name" value="KH-I_KRR1_rpt2"/>
    <property type="match status" value="1"/>
</dbReference>
<evidence type="ECO:0000256" key="13">
    <source>
        <dbReference type="HAMAP-Rule" id="MF_03218"/>
    </source>
</evidence>
<evidence type="ECO:0000259" key="15">
    <source>
        <dbReference type="SMART" id="SM00322"/>
    </source>
</evidence>
<keyword evidence="8 13" id="KW-0479">Metal-binding</keyword>
<dbReference type="GO" id="GO:0008479">
    <property type="term" value="F:tRNA-guanosine(34) queuine transglycosylase activity"/>
    <property type="evidence" value="ECO:0007669"/>
    <property type="project" value="UniProtKB-UniRule"/>
</dbReference>
<accession>A0A4U0XY36</accession>
<dbReference type="Pfam" id="PF17903">
    <property type="entry name" value="KH_KRR1_1st"/>
    <property type="match status" value="1"/>
</dbReference>
<dbReference type="NCBIfam" id="TIGR00430">
    <property type="entry name" value="Q_tRNA_tgt"/>
    <property type="match status" value="1"/>
</dbReference>
<dbReference type="NCBIfam" id="TIGR00449">
    <property type="entry name" value="tgt_general"/>
    <property type="match status" value="1"/>
</dbReference>
<keyword evidence="13" id="KW-0963">Cytoplasm</keyword>
<keyword evidence="5 13" id="KW-0328">Glycosyltransferase</keyword>
<dbReference type="EMBL" id="NAJQ01000021">
    <property type="protein sequence ID" value="TKA82922.1"/>
    <property type="molecule type" value="Genomic_DNA"/>
</dbReference>
<feature type="active site" description="Nucleophile" evidence="13">
    <location>
        <position position="581"/>
    </location>
</feature>
<dbReference type="GO" id="GO:0005730">
    <property type="term" value="C:nucleolus"/>
    <property type="evidence" value="ECO:0007669"/>
    <property type="project" value="UniProtKB-SubCell"/>
</dbReference>
<evidence type="ECO:0000256" key="7">
    <source>
        <dbReference type="ARBA" id="ARBA00022694"/>
    </source>
</evidence>
<dbReference type="InterPro" id="IPR036612">
    <property type="entry name" value="KH_dom_type_1_sf"/>
</dbReference>
<dbReference type="InterPro" id="IPR048550">
    <property type="entry name" value="KRR1-like_KH1_euk"/>
</dbReference>
<dbReference type="GO" id="GO:0006400">
    <property type="term" value="P:tRNA modification"/>
    <property type="evidence" value="ECO:0007669"/>
    <property type="project" value="InterPro"/>
</dbReference>
<evidence type="ECO:0000256" key="14">
    <source>
        <dbReference type="SAM" id="MobiDB-lite"/>
    </source>
</evidence>
<comment type="similarity">
    <text evidence="2">Belongs to the KRR1 family.</text>
</comment>
<keyword evidence="12" id="KW-0687">Ribonucleoprotein</keyword>
<feature type="binding site" evidence="13">
    <location>
        <begin position="406"/>
        <end position="410"/>
    </location>
    <ligand>
        <name>substrate</name>
    </ligand>
</feature>
<dbReference type="FunFam" id="3.30.1370.10:FF:000014">
    <property type="entry name" value="KRR1 small subunit processome component"/>
    <property type="match status" value="1"/>
</dbReference>
<comment type="caution">
    <text evidence="16">The sequence shown here is derived from an EMBL/GenBank/DDBJ whole genome shotgun (WGS) entry which is preliminary data.</text>
</comment>
<evidence type="ECO:0000256" key="2">
    <source>
        <dbReference type="ARBA" id="ARBA00009344"/>
    </source>
</evidence>
<comment type="cofactor">
    <cofactor evidence="13">
        <name>Zn(2+)</name>
        <dbReference type="ChEBI" id="CHEBI:29105"/>
    </cofactor>
</comment>
<dbReference type="InterPro" id="IPR036511">
    <property type="entry name" value="TGT-like_sf"/>
</dbReference>
<dbReference type="InterPro" id="IPR048548">
    <property type="entry name" value="KRR1-like_KH2"/>
</dbReference>
<feature type="binding site" evidence="13">
    <location>
        <position position="621"/>
    </location>
    <ligand>
        <name>Zn(2+)</name>
        <dbReference type="ChEBI" id="CHEBI:29105"/>
    </ligand>
</feature>
<evidence type="ECO:0000256" key="3">
    <source>
        <dbReference type="ARBA" id="ARBA00022517"/>
    </source>
</evidence>
<dbReference type="GO" id="GO:0046872">
    <property type="term" value="F:metal ion binding"/>
    <property type="evidence" value="ECO:0007669"/>
    <property type="project" value="UniProtKB-KW"/>
</dbReference>
<dbReference type="Gene3D" id="3.30.1370.10">
    <property type="entry name" value="K Homology domain, type 1"/>
    <property type="match status" value="2"/>
</dbReference>
<feature type="binding site" evidence="13">
    <location>
        <position position="619"/>
    </location>
    <ligand>
        <name>Zn(2+)</name>
        <dbReference type="ChEBI" id="CHEBI:29105"/>
    </ligand>
</feature>
<dbReference type="SUPFAM" id="SSF54791">
    <property type="entry name" value="Eukaryotic type KH-domain (KH-domain type I)"/>
    <property type="match status" value="1"/>
</dbReference>
<comment type="subcellular location">
    <subcellularLocation>
        <location evidence="13">Cytoplasm</location>
    </subcellularLocation>
    <subcellularLocation>
        <location evidence="1">Nucleus</location>
        <location evidence="1">Nucleolus</location>
    </subcellularLocation>
</comment>
<gene>
    <name evidence="16" type="ORF">B0A55_01318</name>
</gene>
<dbReference type="SMART" id="SM00322">
    <property type="entry name" value="KH"/>
    <property type="match status" value="1"/>
</dbReference>
<dbReference type="PANTHER" id="PTHR43530:SF1">
    <property type="entry name" value="QUEUINE TRNA-RIBOSYLTRANSFERASE CATALYTIC SUBUNIT 1"/>
    <property type="match status" value="1"/>
</dbReference>
<feature type="binding site" evidence="13">
    <location>
        <position position="624"/>
    </location>
    <ligand>
        <name>Zn(2+)</name>
        <dbReference type="ChEBI" id="CHEBI:29105"/>
    </ligand>
</feature>
<organism evidence="16 17">
    <name type="scientific">Friedmanniomyces simplex</name>
    <dbReference type="NCBI Taxonomy" id="329884"/>
    <lineage>
        <taxon>Eukaryota</taxon>
        <taxon>Fungi</taxon>
        <taxon>Dikarya</taxon>
        <taxon>Ascomycota</taxon>
        <taxon>Pezizomycotina</taxon>
        <taxon>Dothideomycetes</taxon>
        <taxon>Dothideomycetidae</taxon>
        <taxon>Mycosphaerellales</taxon>
        <taxon>Teratosphaeriaceae</taxon>
        <taxon>Friedmanniomyces</taxon>
    </lineage>
</organism>
<dbReference type="STRING" id="329884.A0A4U0XY36"/>
<evidence type="ECO:0000256" key="10">
    <source>
        <dbReference type="ARBA" id="ARBA00022884"/>
    </source>
</evidence>
<dbReference type="OrthoDB" id="10249838at2759"/>
<feature type="binding site" evidence="13">
    <location>
        <position position="460"/>
    </location>
    <ligand>
        <name>substrate</name>
    </ligand>
</feature>
<evidence type="ECO:0000256" key="9">
    <source>
        <dbReference type="ARBA" id="ARBA00022833"/>
    </source>
</evidence>